<dbReference type="InterPro" id="IPR024083">
    <property type="entry name" value="Fumarase/histidase_N"/>
</dbReference>
<sequence>MSEFSSHSKVVLRHWQSLDCYLRSENESVGLDGLNLDLAQVICISRYGRPTHIASNVIKTLDASRHALEQRLEKGEIIYGVNTGFGGSADLRPKALQQLQHTLTRELTYGVLPPGARDHSPGSLPGTFAMARYDFSRENTLESQHLPWTWVRAAILIRINSLIKACSAVRPVIVERLQDILTYDLAPMIPVRGSISASGDLSPLAYISGVIQGKSTVRVLTASGRDLYADEAMSQAGLEPLTLEPKEGLALVNGTAISTAAGTLAITDAHSLAVLAQILTAMSVEALNGTRESFHPFIAECRPHPGQMKVETKFAADAKKVESARNILAFLKDSKLVCENDGMDGALRQDRYSIRTASQWLGPSLEDLVLANQQISIECNSATDNPLIDPDGEVLHGGNFQARAVTSAMEKTRQAMQVLGRMLFSQCVEIINPATNRGLPPNLVGEDPTTSGIFKAIDIHVAALQAELGFLSGPVNHVQTAEMGNQALNSLALISARYTHLSVNVMAELTAAHLLTVCQAVDLRAMTMQFCDSFRSQFSEIVRKTLPLSSLPAHGLEQTLWQALLQALGITAHMEDDQRFRSIAEAMRPPLVDEPGIRSLSDPFSAIDEFVETLGLALRLELRGNREFYLMHGDATPVLGRASRRIYNFVRKVLKIPFLSTSKITTPSLEASGPKQAEDGERCRWSGQAPTVGSYTGVLYRALRDGTIMPTLKQILEEAWEGE</sequence>
<dbReference type="Proteomes" id="UP001276659">
    <property type="component" value="Unassembled WGS sequence"/>
</dbReference>
<dbReference type="InterPro" id="IPR023144">
    <property type="entry name" value="Phe_NH3-lyase_shielding_dom_sf"/>
</dbReference>
<organism evidence="3 4">
    <name type="scientific">Lepraria neglecta</name>
    <dbReference type="NCBI Taxonomy" id="209136"/>
    <lineage>
        <taxon>Eukaryota</taxon>
        <taxon>Fungi</taxon>
        <taxon>Dikarya</taxon>
        <taxon>Ascomycota</taxon>
        <taxon>Pezizomycotina</taxon>
        <taxon>Lecanoromycetes</taxon>
        <taxon>OSLEUM clade</taxon>
        <taxon>Lecanoromycetidae</taxon>
        <taxon>Lecanorales</taxon>
        <taxon>Lecanorineae</taxon>
        <taxon>Stereocaulaceae</taxon>
        <taxon>Lepraria</taxon>
    </lineage>
</organism>
<comment type="similarity">
    <text evidence="1 2">Belongs to the PAL/histidase family.</text>
</comment>
<dbReference type="Gene3D" id="1.20.200.10">
    <property type="entry name" value="Fumarase/aspartase (Central domain)"/>
    <property type="match status" value="1"/>
</dbReference>
<dbReference type="GO" id="GO:0006559">
    <property type="term" value="P:L-phenylalanine catabolic process"/>
    <property type="evidence" value="ECO:0007669"/>
    <property type="project" value="InterPro"/>
</dbReference>
<evidence type="ECO:0000313" key="4">
    <source>
        <dbReference type="Proteomes" id="UP001276659"/>
    </source>
</evidence>
<dbReference type="Pfam" id="PF00221">
    <property type="entry name" value="Lyase_aromatic"/>
    <property type="match status" value="1"/>
</dbReference>
<gene>
    <name evidence="3" type="ORF">OEA41_000007</name>
</gene>
<evidence type="ECO:0000256" key="2">
    <source>
        <dbReference type="RuleBase" id="RU003954"/>
    </source>
</evidence>
<evidence type="ECO:0000313" key="3">
    <source>
        <dbReference type="EMBL" id="KAK3177875.1"/>
    </source>
</evidence>
<evidence type="ECO:0000256" key="1">
    <source>
        <dbReference type="ARBA" id="ARBA00007238"/>
    </source>
</evidence>
<dbReference type="AlphaFoldDB" id="A0AAD9ZF65"/>
<evidence type="ECO:0008006" key="5">
    <source>
        <dbReference type="Google" id="ProtNLM"/>
    </source>
</evidence>
<dbReference type="CDD" id="cd00332">
    <property type="entry name" value="PAL-HAL"/>
    <property type="match status" value="1"/>
</dbReference>
<dbReference type="PROSITE" id="PS00488">
    <property type="entry name" value="PAL_HISTIDASE"/>
    <property type="match status" value="1"/>
</dbReference>
<dbReference type="EMBL" id="JASNWA010000003">
    <property type="protein sequence ID" value="KAK3177875.1"/>
    <property type="molecule type" value="Genomic_DNA"/>
</dbReference>
<proteinExistence type="inferred from homology"/>
<protein>
    <recommendedName>
        <fullName evidence="5">Phenylalanine ammonia-lyase</fullName>
    </recommendedName>
</protein>
<dbReference type="InterPro" id="IPR022313">
    <property type="entry name" value="Phe/His_NH3-lyase_AS"/>
</dbReference>
<dbReference type="InterPro" id="IPR005922">
    <property type="entry name" value="Phe_NH3-lyase"/>
</dbReference>
<dbReference type="PANTHER" id="PTHR10362">
    <property type="entry name" value="HISTIDINE AMMONIA-LYASE"/>
    <property type="match status" value="1"/>
</dbReference>
<dbReference type="GO" id="GO:0005737">
    <property type="term" value="C:cytoplasm"/>
    <property type="evidence" value="ECO:0007669"/>
    <property type="project" value="InterPro"/>
</dbReference>
<keyword evidence="4" id="KW-1185">Reference proteome</keyword>
<reference evidence="3" key="1">
    <citation type="submission" date="2022-11" db="EMBL/GenBank/DDBJ databases">
        <title>Chromosomal genome sequence assembly and mating type (MAT) locus characterization of the leprose asexual lichenized fungus Lepraria neglecta (Nyl.) Erichsen.</title>
        <authorList>
            <person name="Allen J.L."/>
            <person name="Pfeffer B."/>
        </authorList>
    </citation>
    <scope>NUCLEOTIDE SEQUENCE</scope>
    <source>
        <strain evidence="3">Allen 5258</strain>
    </source>
</reference>
<dbReference type="Gene3D" id="1.10.274.20">
    <property type="entry name" value="Phenylalanine ammonia-lyase 1, domain 3"/>
    <property type="match status" value="1"/>
</dbReference>
<dbReference type="InterPro" id="IPR001106">
    <property type="entry name" value="Aromatic_Lyase"/>
</dbReference>
<dbReference type="NCBIfam" id="TIGR01226">
    <property type="entry name" value="phe_am_lyase"/>
    <property type="match status" value="1"/>
</dbReference>
<keyword evidence="2" id="KW-0456">Lyase</keyword>
<comment type="caution">
    <text evidence="3">The sequence shown here is derived from an EMBL/GenBank/DDBJ whole genome shotgun (WGS) entry which is preliminary data.</text>
</comment>
<dbReference type="Gene3D" id="1.10.275.10">
    <property type="entry name" value="Fumarase/aspartase (N-terminal domain)"/>
    <property type="match status" value="1"/>
</dbReference>
<dbReference type="InterPro" id="IPR008948">
    <property type="entry name" value="L-Aspartase-like"/>
</dbReference>
<dbReference type="GO" id="GO:0016841">
    <property type="term" value="F:ammonia-lyase activity"/>
    <property type="evidence" value="ECO:0007669"/>
    <property type="project" value="InterPro"/>
</dbReference>
<dbReference type="SUPFAM" id="SSF48557">
    <property type="entry name" value="L-aspartase-like"/>
    <property type="match status" value="1"/>
</dbReference>
<accession>A0AAD9ZF65</accession>
<name>A0AAD9ZF65_9LECA</name>